<accession>A0A2U2BXV5</accession>
<feature type="domain" description="Phospholipid/glycerol acyltransferase" evidence="1">
    <location>
        <begin position="88"/>
        <end position="210"/>
    </location>
</feature>
<protein>
    <submittedName>
        <fullName evidence="2">Acyltransferase</fullName>
    </submittedName>
</protein>
<dbReference type="Proteomes" id="UP000245168">
    <property type="component" value="Unassembled WGS sequence"/>
</dbReference>
<evidence type="ECO:0000313" key="3">
    <source>
        <dbReference type="Proteomes" id="UP000245168"/>
    </source>
</evidence>
<keyword evidence="2" id="KW-0012">Acyltransferase</keyword>
<sequence length="284" mass="31179">MVTSRSDRSPKHIVDILIEERAPRLAASPLWPLLQPLLRAMLNYREARRMADAIAPLGGYAALDHVSDLLRLSVSTDGLDHVPRQGRCILMMNHPTGIADGIAVYDAVRPVRPDICFFANADAHRVCPGFSESLIPVDWPAETRTLKSAKRTLKRARQALDAERLIGVFPAGAIARVKNGRLEDPPWEHSAAALARKHAAPVVPVHVAGPFSRLFHLFDKVSEELRDITLFHELLNKKRGDYRLIFGAPIPPAALAGDAADVTARVKAYVERSLTDADAPPFPG</sequence>
<dbReference type="RefSeq" id="WP_109252116.1">
    <property type="nucleotide sequence ID" value="NZ_QEXV01000001.1"/>
</dbReference>
<gene>
    <name evidence="2" type="ORF">DDZ18_04430</name>
</gene>
<proteinExistence type="predicted"/>
<name>A0A2U2BXV5_9PROT</name>
<reference evidence="3" key="1">
    <citation type="submission" date="2018-05" db="EMBL/GenBank/DDBJ databases">
        <authorList>
            <person name="Liu B.-T."/>
        </authorList>
    </citation>
    <scope>NUCLEOTIDE SEQUENCE [LARGE SCALE GENOMIC DNA]</scope>
    <source>
        <strain evidence="3">WD6-1</strain>
    </source>
</reference>
<dbReference type="InterPro" id="IPR002123">
    <property type="entry name" value="Plipid/glycerol_acylTrfase"/>
</dbReference>
<dbReference type="EMBL" id="QEXV01000001">
    <property type="protein sequence ID" value="PWE18842.1"/>
    <property type="molecule type" value="Genomic_DNA"/>
</dbReference>
<evidence type="ECO:0000313" key="2">
    <source>
        <dbReference type="EMBL" id="PWE18842.1"/>
    </source>
</evidence>
<dbReference type="SUPFAM" id="SSF69593">
    <property type="entry name" value="Glycerol-3-phosphate (1)-acyltransferase"/>
    <property type="match status" value="1"/>
</dbReference>
<keyword evidence="3" id="KW-1185">Reference proteome</keyword>
<dbReference type="OrthoDB" id="1113830at2"/>
<keyword evidence="2" id="KW-0808">Transferase</keyword>
<evidence type="ECO:0000259" key="1">
    <source>
        <dbReference type="SMART" id="SM00563"/>
    </source>
</evidence>
<comment type="caution">
    <text evidence="2">The sequence shown here is derived from an EMBL/GenBank/DDBJ whole genome shotgun (WGS) entry which is preliminary data.</text>
</comment>
<dbReference type="SMART" id="SM00563">
    <property type="entry name" value="PlsC"/>
    <property type="match status" value="1"/>
</dbReference>
<dbReference type="Pfam" id="PF01553">
    <property type="entry name" value="Acyltransferase"/>
    <property type="match status" value="1"/>
</dbReference>
<organism evidence="2 3">
    <name type="scientific">Marinicauda salina</name>
    <dbReference type="NCBI Taxonomy" id="2135793"/>
    <lineage>
        <taxon>Bacteria</taxon>
        <taxon>Pseudomonadati</taxon>
        <taxon>Pseudomonadota</taxon>
        <taxon>Alphaproteobacteria</taxon>
        <taxon>Maricaulales</taxon>
        <taxon>Maricaulaceae</taxon>
        <taxon>Marinicauda</taxon>
    </lineage>
</organism>
<dbReference type="GO" id="GO:0016746">
    <property type="term" value="F:acyltransferase activity"/>
    <property type="evidence" value="ECO:0007669"/>
    <property type="project" value="UniProtKB-KW"/>
</dbReference>
<dbReference type="AlphaFoldDB" id="A0A2U2BXV5"/>